<comment type="caution">
    <text evidence="1">The sequence shown here is derived from an EMBL/GenBank/DDBJ whole genome shotgun (WGS) entry which is preliminary data.</text>
</comment>
<dbReference type="AlphaFoldDB" id="A0A506YAA5"/>
<sequence>MSFILSAGYADGVNGGSTDARAVFQKAQQWLADHPVTVDVPTDAPTAPARASDVPTSVAADQAAITATRESLSAKVADQKTDIALALGEYLTSQGFDAQSIVIDSTQGVYRVGR</sequence>
<organism evidence="1 2">
    <name type="scientific">Schumannella soli</name>
    <dbReference type="NCBI Taxonomy" id="2590779"/>
    <lineage>
        <taxon>Bacteria</taxon>
        <taxon>Bacillati</taxon>
        <taxon>Actinomycetota</taxon>
        <taxon>Actinomycetes</taxon>
        <taxon>Micrococcales</taxon>
        <taxon>Microbacteriaceae</taxon>
        <taxon>Schumannella</taxon>
    </lineage>
</organism>
<proteinExistence type="predicted"/>
<reference evidence="1 2" key="1">
    <citation type="submission" date="2019-06" db="EMBL/GenBank/DDBJ databases">
        <authorList>
            <person name="Li F."/>
        </authorList>
    </citation>
    <scope>NUCLEOTIDE SEQUENCE [LARGE SCALE GENOMIC DNA]</scope>
    <source>
        <strain evidence="1 2">10F1D-1</strain>
    </source>
</reference>
<dbReference type="EMBL" id="VHQG01000001">
    <property type="protein sequence ID" value="TPW78078.1"/>
    <property type="molecule type" value="Genomic_DNA"/>
</dbReference>
<name>A0A506YAA5_9MICO</name>
<accession>A0A506YAA5</accession>
<protein>
    <submittedName>
        <fullName evidence="1">Uncharacterized protein</fullName>
    </submittedName>
</protein>
<dbReference type="OrthoDB" id="9782395at2"/>
<evidence type="ECO:0000313" key="1">
    <source>
        <dbReference type="EMBL" id="TPW78078.1"/>
    </source>
</evidence>
<dbReference type="Proteomes" id="UP000316252">
    <property type="component" value="Unassembled WGS sequence"/>
</dbReference>
<evidence type="ECO:0000313" key="2">
    <source>
        <dbReference type="Proteomes" id="UP000316252"/>
    </source>
</evidence>
<keyword evidence="2" id="KW-1185">Reference proteome</keyword>
<gene>
    <name evidence="1" type="ORF">FJ657_05480</name>
</gene>
<dbReference type="RefSeq" id="WP_141162602.1">
    <property type="nucleotide sequence ID" value="NZ_VHQG01000001.1"/>
</dbReference>